<gene>
    <name evidence="3" type="ORF">I5E68_18295</name>
</gene>
<proteinExistence type="predicted"/>
<dbReference type="RefSeq" id="WP_197166848.1">
    <property type="nucleotide sequence ID" value="NZ_JADZGI010000004.1"/>
</dbReference>
<dbReference type="GO" id="GO:0035438">
    <property type="term" value="F:cyclic-di-GMP binding"/>
    <property type="evidence" value="ECO:0007669"/>
    <property type="project" value="InterPro"/>
</dbReference>
<feature type="domain" description="PilZ" evidence="2">
    <location>
        <begin position="45"/>
        <end position="134"/>
    </location>
</feature>
<dbReference type="Pfam" id="PF07238">
    <property type="entry name" value="PilZ"/>
    <property type="match status" value="1"/>
</dbReference>
<dbReference type="EMBL" id="JADZGI010000004">
    <property type="protein sequence ID" value="MBH0114902.1"/>
    <property type="molecule type" value="Genomic_DNA"/>
</dbReference>
<accession>A0A931HFK4</accession>
<dbReference type="InterPro" id="IPR009875">
    <property type="entry name" value="PilZ_domain"/>
</dbReference>
<protein>
    <submittedName>
        <fullName evidence="3">PilZ domain-containing protein</fullName>
    </submittedName>
</protein>
<feature type="compositionally biased region" description="Basic and acidic residues" evidence="1">
    <location>
        <begin position="18"/>
        <end position="41"/>
    </location>
</feature>
<organism evidence="3 4">
    <name type="scientific">Novosphingobium aureum</name>
    <dbReference type="NCBI Taxonomy" id="2792964"/>
    <lineage>
        <taxon>Bacteria</taxon>
        <taxon>Pseudomonadati</taxon>
        <taxon>Pseudomonadota</taxon>
        <taxon>Alphaproteobacteria</taxon>
        <taxon>Sphingomonadales</taxon>
        <taxon>Sphingomonadaceae</taxon>
        <taxon>Novosphingobium</taxon>
    </lineage>
</organism>
<evidence type="ECO:0000313" key="3">
    <source>
        <dbReference type="EMBL" id="MBH0114902.1"/>
    </source>
</evidence>
<reference evidence="3" key="1">
    <citation type="submission" date="2020-11" db="EMBL/GenBank/DDBJ databases">
        <title>Novosphingobium aureum sp. nov., a marine bacterium isolated from sediment of a salt flat.</title>
        <authorList>
            <person name="Yoo Y."/>
            <person name="Kim J.-J."/>
        </authorList>
    </citation>
    <scope>NUCLEOTIDE SEQUENCE</scope>
    <source>
        <strain evidence="3">YJ-S2-02</strain>
    </source>
</reference>
<evidence type="ECO:0000256" key="1">
    <source>
        <dbReference type="SAM" id="MobiDB-lite"/>
    </source>
</evidence>
<sequence length="171" mass="18865">MASMHNRAGPEEPFVATSHDRSGDAAHLREREGRRSGDLHPPRAPRRRTLIGATMRGRGVPEQDVIVRNVSRTGMCIAAHDPLPRPGAAITITLTQAAGAQGKGHKLREHRGRVRWVDAQSCGVELVEELDIGELGRSTMRRNAALAETLDWRIEERYGAGRHPDSLQFCV</sequence>
<dbReference type="AlphaFoldDB" id="A0A931HFK4"/>
<name>A0A931HFK4_9SPHN</name>
<dbReference type="Proteomes" id="UP000617634">
    <property type="component" value="Unassembled WGS sequence"/>
</dbReference>
<keyword evidence="4" id="KW-1185">Reference proteome</keyword>
<comment type="caution">
    <text evidence="3">The sequence shown here is derived from an EMBL/GenBank/DDBJ whole genome shotgun (WGS) entry which is preliminary data.</text>
</comment>
<evidence type="ECO:0000313" key="4">
    <source>
        <dbReference type="Proteomes" id="UP000617634"/>
    </source>
</evidence>
<feature type="region of interest" description="Disordered" evidence="1">
    <location>
        <begin position="1"/>
        <end position="57"/>
    </location>
</feature>
<evidence type="ECO:0000259" key="2">
    <source>
        <dbReference type="Pfam" id="PF07238"/>
    </source>
</evidence>